<feature type="domain" description="DJ-1/PfpI" evidence="1">
    <location>
        <begin position="22"/>
        <end position="90"/>
    </location>
</feature>
<dbReference type="InterPro" id="IPR029062">
    <property type="entry name" value="Class_I_gatase-like"/>
</dbReference>
<dbReference type="Pfam" id="PF01965">
    <property type="entry name" value="DJ-1_PfpI"/>
    <property type="match status" value="1"/>
</dbReference>
<dbReference type="Gene3D" id="3.40.50.880">
    <property type="match status" value="1"/>
</dbReference>
<dbReference type="SUPFAM" id="SSF52317">
    <property type="entry name" value="Class I glutamine amidotransferase-like"/>
    <property type="match status" value="1"/>
</dbReference>
<organism evidence="2 3">
    <name type="scientific">Cytobacillus spartinae</name>
    <dbReference type="NCBI Taxonomy" id="3299023"/>
    <lineage>
        <taxon>Bacteria</taxon>
        <taxon>Bacillati</taxon>
        <taxon>Bacillota</taxon>
        <taxon>Bacilli</taxon>
        <taxon>Bacillales</taxon>
        <taxon>Bacillaceae</taxon>
        <taxon>Cytobacillus</taxon>
    </lineage>
</organism>
<dbReference type="Proteomes" id="UP001601059">
    <property type="component" value="Unassembled WGS sequence"/>
</dbReference>
<reference evidence="2 3" key="1">
    <citation type="submission" date="2024-08" db="EMBL/GenBank/DDBJ databases">
        <title>Two novel Cytobacillus novel species.</title>
        <authorList>
            <person name="Liu G."/>
        </authorList>
    </citation>
    <scope>NUCLEOTIDE SEQUENCE [LARGE SCALE GENOMIC DNA]</scope>
    <source>
        <strain evidence="2 3">FJAT-54145</strain>
    </source>
</reference>
<dbReference type="PANTHER" id="PTHR43130:SF2">
    <property type="entry name" value="DJ-1_PFPI DOMAIN-CONTAINING PROTEIN"/>
    <property type="match status" value="1"/>
</dbReference>
<protein>
    <submittedName>
        <fullName evidence="2">DJ-1/PfpI family protein</fullName>
    </submittedName>
</protein>
<comment type="caution">
    <text evidence="2">The sequence shown here is derived from an EMBL/GenBank/DDBJ whole genome shotgun (WGS) entry which is preliminary data.</text>
</comment>
<dbReference type="PANTHER" id="PTHR43130">
    <property type="entry name" value="ARAC-FAMILY TRANSCRIPTIONAL REGULATOR"/>
    <property type="match status" value="1"/>
</dbReference>
<proteinExistence type="predicted"/>
<dbReference type="EMBL" id="JBIACK010000009">
    <property type="protein sequence ID" value="MFE8702261.1"/>
    <property type="molecule type" value="Genomic_DNA"/>
</dbReference>
<accession>A0ABW6KDB9</accession>
<evidence type="ECO:0000259" key="1">
    <source>
        <dbReference type="Pfam" id="PF01965"/>
    </source>
</evidence>
<evidence type="ECO:0000313" key="3">
    <source>
        <dbReference type="Proteomes" id="UP001601059"/>
    </source>
</evidence>
<keyword evidence="3" id="KW-1185">Reference proteome</keyword>
<gene>
    <name evidence="2" type="ORF">ACFYKX_16820</name>
</gene>
<name>A0ABW6KDB9_9BACI</name>
<dbReference type="InterPro" id="IPR002818">
    <property type="entry name" value="DJ-1/PfpI"/>
</dbReference>
<sequence>MSVLVAQHLSKQIYLSRLKVDNSRQLIGSMCSGALLLGGLGLLTGKKATTYPTAVNQLRKLGVNVVKESFVQQGNIVTAAGCLAAQDLTYWIISTLYGEKMASTIFTTIQPVGT</sequence>
<dbReference type="InterPro" id="IPR052158">
    <property type="entry name" value="INH-QAR"/>
</dbReference>
<dbReference type="RefSeq" id="WP_389362231.1">
    <property type="nucleotide sequence ID" value="NZ_JBIACK010000009.1"/>
</dbReference>
<evidence type="ECO:0000313" key="2">
    <source>
        <dbReference type="EMBL" id="MFE8702261.1"/>
    </source>
</evidence>